<proteinExistence type="predicted"/>
<accession>A0A699RG72</accession>
<organism evidence="2">
    <name type="scientific">Tanacetum cinerariifolium</name>
    <name type="common">Dalmatian daisy</name>
    <name type="synonym">Chrysanthemum cinerariifolium</name>
    <dbReference type="NCBI Taxonomy" id="118510"/>
    <lineage>
        <taxon>Eukaryota</taxon>
        <taxon>Viridiplantae</taxon>
        <taxon>Streptophyta</taxon>
        <taxon>Embryophyta</taxon>
        <taxon>Tracheophyta</taxon>
        <taxon>Spermatophyta</taxon>
        <taxon>Magnoliopsida</taxon>
        <taxon>eudicotyledons</taxon>
        <taxon>Gunneridae</taxon>
        <taxon>Pentapetalae</taxon>
        <taxon>asterids</taxon>
        <taxon>campanulids</taxon>
        <taxon>Asterales</taxon>
        <taxon>Asteraceae</taxon>
        <taxon>Asteroideae</taxon>
        <taxon>Anthemideae</taxon>
        <taxon>Anthemidinae</taxon>
        <taxon>Tanacetum</taxon>
    </lineage>
</organism>
<dbReference type="AlphaFoldDB" id="A0A699RG72"/>
<name>A0A699RG72_TANCI</name>
<feature type="non-terminal residue" evidence="2">
    <location>
        <position position="1"/>
    </location>
</feature>
<reference evidence="2" key="1">
    <citation type="journal article" date="2019" name="Sci. Rep.">
        <title>Draft genome of Tanacetum cinerariifolium, the natural source of mosquito coil.</title>
        <authorList>
            <person name="Yamashiro T."/>
            <person name="Shiraishi A."/>
            <person name="Satake H."/>
            <person name="Nakayama K."/>
        </authorList>
    </citation>
    <scope>NUCLEOTIDE SEQUENCE</scope>
</reference>
<feature type="compositionally biased region" description="Basic and acidic residues" evidence="1">
    <location>
        <begin position="33"/>
        <end position="52"/>
    </location>
</feature>
<feature type="region of interest" description="Disordered" evidence="1">
    <location>
        <begin position="1"/>
        <end position="65"/>
    </location>
</feature>
<feature type="compositionally biased region" description="Pro residues" evidence="1">
    <location>
        <begin position="1"/>
        <end position="19"/>
    </location>
</feature>
<comment type="caution">
    <text evidence="2">The sequence shown here is derived from an EMBL/GenBank/DDBJ whole genome shotgun (WGS) entry which is preliminary data.</text>
</comment>
<protein>
    <submittedName>
        <fullName evidence="2">Uncharacterized protein</fullName>
    </submittedName>
</protein>
<dbReference type="EMBL" id="BKCJ011081491">
    <property type="protein sequence ID" value="GFC81834.1"/>
    <property type="molecule type" value="Genomic_DNA"/>
</dbReference>
<evidence type="ECO:0000256" key="1">
    <source>
        <dbReference type="SAM" id="MobiDB-lite"/>
    </source>
</evidence>
<gene>
    <name evidence="2" type="ORF">Tci_853804</name>
</gene>
<sequence length="65" mass="7183">AALPSPPPPPPPPLHMPPPVDRRDDIPETDMPPYKRDSLSDGRHEKRDEGHAGRVSSTARAVEER</sequence>
<evidence type="ECO:0000313" key="2">
    <source>
        <dbReference type="EMBL" id="GFC81834.1"/>
    </source>
</evidence>